<gene>
    <name evidence="1" type="ORF">SGPV176</name>
</gene>
<dbReference type="Proteomes" id="UP000105007">
    <property type="component" value="Segment"/>
</dbReference>
<keyword evidence="2" id="KW-1185">Reference proteome</keyword>
<proteinExistence type="predicted"/>
<organism evidence="1 2">
    <name type="scientific">Salmon gill poxvirus</name>
    <dbReference type="NCBI Taxonomy" id="1680908"/>
    <lineage>
        <taxon>Viruses</taxon>
        <taxon>Varidnaviria</taxon>
        <taxon>Bamfordvirae</taxon>
        <taxon>Nucleocytoviricota</taxon>
        <taxon>Pokkesviricetes</taxon>
        <taxon>Chitovirales</taxon>
        <taxon>Poxviridae</taxon>
        <taxon>Chordopoxvirinae</taxon>
        <taxon>Salmonpoxvirus</taxon>
        <taxon>Salmonpoxvirus gillpox</taxon>
        <taxon>Salmon gillpox virus</taxon>
    </lineage>
</organism>
<name>A0A0H4Y1C7_9POXV</name>
<dbReference type="GeneID" id="25392343"/>
<evidence type="ECO:0000313" key="1">
    <source>
        <dbReference type="EMBL" id="AKR04300.1"/>
    </source>
</evidence>
<reference evidence="1 2" key="1">
    <citation type="journal article" date="2015" name="J. Virol.">
        <title>Salmon gill poxvirus, the deepest representative of the Chordopoxvirinae.</title>
        <authorList>
            <person name="Gjessing M.C."/>
            <person name="Yutin N."/>
            <person name="Tengs T."/>
            <person name="Senkevich T."/>
            <person name="Koonin E.V."/>
            <person name="Ronning H.P."/>
            <person name="Alarson M."/>
            <person name="Ylving S."/>
            <person name="Lie K.-I."/>
            <person name="Saure B."/>
            <person name="Tran L."/>
            <person name="Moss B."/>
            <person name="Dale O.B."/>
        </authorList>
    </citation>
    <scope>NUCLEOTIDE SEQUENCE [LARGE SCALE GENOMIC DNA]</scope>
    <source>
        <strain evidence="1">2012-04-F277-L3G</strain>
    </source>
</reference>
<dbReference type="RefSeq" id="YP_009162548.1">
    <property type="nucleotide sequence ID" value="NC_027707.1"/>
</dbReference>
<dbReference type="KEGG" id="vg:25392343"/>
<dbReference type="EMBL" id="KT159937">
    <property type="protein sequence ID" value="AKR04300.1"/>
    <property type="molecule type" value="Genomic_DNA"/>
</dbReference>
<protein>
    <submittedName>
        <fullName evidence="1">Uncharacterized protein</fullName>
    </submittedName>
</protein>
<evidence type="ECO:0000313" key="2">
    <source>
        <dbReference type="Proteomes" id="UP000105007"/>
    </source>
</evidence>
<accession>A0A0H4Y1C7</accession>
<sequence length="138" mass="16245">MSNHLYLFPDYTLVDDNTNPLVDVNIVTFDKEAYSNKQIVLPDINFIPDIMPIEESVKFIPLETVFSRQYNDFISEEIESDELDYDSDSVQYETGEYDYENTVNSVGLHDDMWMESDHDSDYENDCEDSYILQSHFIH</sequence>